<dbReference type="Proteomes" id="UP000295573">
    <property type="component" value="Unassembled WGS sequence"/>
</dbReference>
<gene>
    <name evidence="1" type="ORF">EV646_112284</name>
</gene>
<evidence type="ECO:0000313" key="2">
    <source>
        <dbReference type="Proteomes" id="UP000295573"/>
    </source>
</evidence>
<sequence length="113" mass="11847">MSSGGVPGPVGNLNMDPAAASRALAGIQAPIDAWAAAWPARITEIHTAEMTVETGFDDLSVQFRNAYNQIAPELIAQVSAFAPRILRAVGTGRSIVAQHNATLQQVSDLLGPR</sequence>
<organism evidence="1 2">
    <name type="scientific">Kribbella antiqua</name>
    <dbReference type="NCBI Taxonomy" id="2512217"/>
    <lineage>
        <taxon>Bacteria</taxon>
        <taxon>Bacillati</taxon>
        <taxon>Actinomycetota</taxon>
        <taxon>Actinomycetes</taxon>
        <taxon>Propionibacteriales</taxon>
        <taxon>Kribbellaceae</taxon>
        <taxon>Kribbella</taxon>
    </lineage>
</organism>
<protein>
    <recommendedName>
        <fullName evidence="3">PE family protein</fullName>
    </recommendedName>
</protein>
<comment type="caution">
    <text evidence="1">The sequence shown here is derived from an EMBL/GenBank/DDBJ whole genome shotgun (WGS) entry which is preliminary data.</text>
</comment>
<keyword evidence="2" id="KW-1185">Reference proteome</keyword>
<proteinExistence type="predicted"/>
<dbReference type="OrthoDB" id="9891022at2"/>
<dbReference type="EMBL" id="SLWR01000012">
    <property type="protein sequence ID" value="TCO43706.1"/>
    <property type="molecule type" value="Genomic_DNA"/>
</dbReference>
<evidence type="ECO:0000313" key="1">
    <source>
        <dbReference type="EMBL" id="TCO43706.1"/>
    </source>
</evidence>
<name>A0A4R2IHK2_9ACTN</name>
<evidence type="ECO:0008006" key="3">
    <source>
        <dbReference type="Google" id="ProtNLM"/>
    </source>
</evidence>
<reference evidence="1 2" key="1">
    <citation type="journal article" date="2015" name="Stand. Genomic Sci.">
        <title>Genomic Encyclopedia of Bacterial and Archaeal Type Strains, Phase III: the genomes of soil and plant-associated and newly described type strains.</title>
        <authorList>
            <person name="Whitman W.B."/>
            <person name="Woyke T."/>
            <person name="Klenk H.P."/>
            <person name="Zhou Y."/>
            <person name="Lilburn T.G."/>
            <person name="Beck B.J."/>
            <person name="De Vos P."/>
            <person name="Vandamme P."/>
            <person name="Eisen J.A."/>
            <person name="Garrity G."/>
            <person name="Hugenholtz P."/>
            <person name="Kyrpides N.C."/>
        </authorList>
    </citation>
    <scope>NUCLEOTIDE SEQUENCE [LARGE SCALE GENOMIC DNA]</scope>
    <source>
        <strain evidence="1 2">VKM Ac-2541</strain>
    </source>
</reference>
<dbReference type="RefSeq" id="WP_132155113.1">
    <property type="nucleotide sequence ID" value="NZ_SLWR01000012.1"/>
</dbReference>
<accession>A0A4R2IHK2</accession>
<dbReference type="AlphaFoldDB" id="A0A4R2IHK2"/>